<keyword evidence="4" id="KW-1185">Reference proteome</keyword>
<feature type="chain" id="PRO_5003200126" evidence="2">
    <location>
        <begin position="25"/>
        <end position="77"/>
    </location>
</feature>
<dbReference type="HOGENOM" id="CLU_198372_0_0_11"/>
<organism evidence="3 4">
    <name type="scientific">Segniliparus rugosus (strain ATCC BAA-974 / DSM 45345 / CCUG 50838 / CIP 108380 / JCM 13579 / CDC 945)</name>
    <dbReference type="NCBI Taxonomy" id="679197"/>
    <lineage>
        <taxon>Bacteria</taxon>
        <taxon>Bacillati</taxon>
        <taxon>Actinomycetota</taxon>
        <taxon>Actinomycetes</taxon>
        <taxon>Mycobacteriales</taxon>
        <taxon>Segniliparaceae</taxon>
        <taxon>Segniliparus</taxon>
    </lineage>
</organism>
<reference evidence="3 4" key="1">
    <citation type="journal article" date="2011" name="Stand. Genomic Sci.">
        <title>High quality draft genome sequence of Segniliparus rugosus CDC 945(T)= (ATCC BAA-974(T)).</title>
        <authorList>
            <person name="Earl A.M."/>
            <person name="Desjardins C.A."/>
            <person name="Fitzgerald M.G."/>
            <person name="Arachchi H.M."/>
            <person name="Zeng Q."/>
            <person name="Mehta T."/>
            <person name="Griggs A."/>
            <person name="Birren B.W."/>
            <person name="Toney N.C."/>
            <person name="Carr J."/>
            <person name="Posey J."/>
            <person name="Butler W.R."/>
        </authorList>
    </citation>
    <scope>NUCLEOTIDE SEQUENCE [LARGE SCALE GENOMIC DNA]</scope>
    <source>
        <strain evidence="4">ATCC BAA-974 / DSM 45345 / CCUG 50838 / CIP 108380 / JCM 13579 / CDC 945</strain>
    </source>
</reference>
<evidence type="ECO:0000313" key="3">
    <source>
        <dbReference type="EMBL" id="EFV14708.1"/>
    </source>
</evidence>
<accession>E5XLN0</accession>
<dbReference type="Proteomes" id="UP000004816">
    <property type="component" value="Unassembled WGS sequence"/>
</dbReference>
<feature type="signal peptide" evidence="2">
    <location>
        <begin position="1"/>
        <end position="24"/>
    </location>
</feature>
<evidence type="ECO:0000256" key="2">
    <source>
        <dbReference type="SAM" id="SignalP"/>
    </source>
</evidence>
<evidence type="ECO:0000256" key="1">
    <source>
        <dbReference type="SAM" id="MobiDB-lite"/>
    </source>
</evidence>
<dbReference type="AlphaFoldDB" id="E5XLN0"/>
<keyword evidence="2" id="KW-0732">Signal</keyword>
<dbReference type="EMBL" id="ACZI02000003">
    <property type="protein sequence ID" value="EFV14708.1"/>
    <property type="molecule type" value="Genomic_DNA"/>
</dbReference>
<proteinExistence type="predicted"/>
<dbReference type="RefSeq" id="WP_007467344.1">
    <property type="nucleotide sequence ID" value="NZ_KI391954.1"/>
</dbReference>
<name>E5XLN0_SEGRC</name>
<feature type="region of interest" description="Disordered" evidence="1">
    <location>
        <begin position="42"/>
        <end position="68"/>
    </location>
</feature>
<comment type="caution">
    <text evidence="3">The sequence shown here is derived from an EMBL/GenBank/DDBJ whole genome shotgun (WGS) entry which is preliminary data.</text>
</comment>
<gene>
    <name evidence="3" type="ORF">HMPREF9336_00399</name>
</gene>
<sequence length="77" mass="7744">MKTFAASALIALSGLFGAAAYASAAPAHETVVVAHLSGDAHGHNYRNPDNNDTVTSQGPNKATGTLHDTIGTALGAR</sequence>
<protein>
    <submittedName>
        <fullName evidence="3">Uncharacterized protein</fullName>
    </submittedName>
</protein>
<feature type="compositionally biased region" description="Polar residues" evidence="1">
    <location>
        <begin position="47"/>
        <end position="63"/>
    </location>
</feature>
<evidence type="ECO:0000313" key="4">
    <source>
        <dbReference type="Proteomes" id="UP000004816"/>
    </source>
</evidence>